<feature type="compositionally biased region" description="Acidic residues" evidence="1">
    <location>
        <begin position="40"/>
        <end position="51"/>
    </location>
</feature>
<sequence length="1042" mass="114877">MNTLQTLSNVSQPAGVKMFNIHDLHGLDKSKPEDGSGSDIAEDDEDVDDESISPMSDKPPSWSGTRWARFFPELASHFSLASPTSNAAQIPARTKNGLTRPLDSTSLKLSDSSGSKGRPPSVSSEETTDKRSSGYTLRSSITSQSSLSLSSGRNSPYSVHASSSELLGSFEGDGTSQKSPSRTISRHSSIKELRDKPLPEEPSFQLPPLLARHRSHHLPRSREAGHSNYRSLKSPSLPDIQENYHRPSLSKAAGPPEQSMARLTESQQTHTFTSHSHLHHSGGNLQMRRESMGTMATRLRPMSPMSIHDVQQAVKAQSREGLSLTKKDSKNKRSFSFGLPGLNHWSGRPEFRPSGNSFTASALDSNLHSSYFTRDEDKGEVAELPGSPVTVSNITPASNHSTPERYPTLSSLKTKEIGDPGFTRPAPPQSTAKKMNENANHSPRYNKLNDAFVEGASEKYFVSYSKYGSVATNTSRRRNASQAPPIYELDAKPAVSQIRQSSDTTHTTQPLPEGMRNTLPEAVVLTILRQVDSLDDLFNVSLICKSFYRAFKDHELELIKNAVFVMSPPAWELREMSPPWGTEWQVLVDPDAPVPEYTPALYLKHYAQDICTVAQLKSIILARCSSFLRPDTIRGLSGLDDVCATEVDEAFWRVWTFCRLFGCGKHREGDIAGQMAWLEGGVNVTDQRVSVAQSITDHFDMGSVLFEPPTGFGHGNMGGLSQRQLHSMTEIWTCLGVLLQPMHGKARMAREVGVFEGHNVKENATAKEEAVLEEWTHYILTLGLSAVLTLGSITADENTVLANFRKAQSMGLTNWLASDTVATRSSFLRDAVSKAYKPRGGTRSESSSRASSPFDNSPLSDNPVTSDPSLDMQRRRQAAYSVQLKFQKQQSMNLPKPPPLVEERPISQYEMIISRLEGQSRGPARTESLVSPPRTSPTVPALNQRSTAPVFRHPQVQDPTDKAMDLLVRELGFKEEDAKWALKITDSGEGINASAAVSLLKREHRNRQEGQGRRTPPSESLLSSVINSPESRTSGWKWAKSL</sequence>
<feature type="compositionally biased region" description="Low complexity" evidence="1">
    <location>
        <begin position="103"/>
        <end position="117"/>
    </location>
</feature>
<dbReference type="InterPro" id="IPR036047">
    <property type="entry name" value="F-box-like_dom_sf"/>
</dbReference>
<feature type="compositionally biased region" description="Low complexity" evidence="1">
    <location>
        <begin position="843"/>
        <end position="852"/>
    </location>
</feature>
<feature type="compositionally biased region" description="Polar residues" evidence="1">
    <location>
        <begin position="497"/>
        <end position="510"/>
    </location>
</feature>
<feature type="compositionally biased region" description="Low complexity" evidence="1">
    <location>
        <begin position="139"/>
        <end position="158"/>
    </location>
</feature>
<dbReference type="Proteomes" id="UP000249829">
    <property type="component" value="Unassembled WGS sequence"/>
</dbReference>
<gene>
    <name evidence="3" type="ORF">BO99DRAFT_257653</name>
</gene>
<feature type="region of interest" description="Disordered" evidence="1">
    <location>
        <begin position="381"/>
        <end position="443"/>
    </location>
</feature>
<feature type="compositionally biased region" description="Polar residues" evidence="1">
    <location>
        <begin position="1017"/>
        <end position="1034"/>
    </location>
</feature>
<evidence type="ECO:0000313" key="4">
    <source>
        <dbReference type="Proteomes" id="UP000249829"/>
    </source>
</evidence>
<dbReference type="OMA" id="AFWRLWT"/>
<proteinExistence type="predicted"/>
<feature type="region of interest" description="Disordered" evidence="1">
    <location>
        <begin position="82"/>
        <end position="285"/>
    </location>
</feature>
<name>A0A2V5HJ95_ASPV1</name>
<reference evidence="3 4" key="1">
    <citation type="submission" date="2018-02" db="EMBL/GenBank/DDBJ databases">
        <title>The genomes of Aspergillus section Nigri reveals drivers in fungal speciation.</title>
        <authorList>
            <consortium name="DOE Joint Genome Institute"/>
            <person name="Vesth T.C."/>
            <person name="Nybo J."/>
            <person name="Theobald S."/>
            <person name="Brandl J."/>
            <person name="Frisvad J.C."/>
            <person name="Nielsen K.F."/>
            <person name="Lyhne E.K."/>
            <person name="Kogle M.E."/>
            <person name="Kuo A."/>
            <person name="Riley R."/>
            <person name="Clum A."/>
            <person name="Nolan M."/>
            <person name="Lipzen A."/>
            <person name="Salamov A."/>
            <person name="Henrissat B."/>
            <person name="Wiebenga A."/>
            <person name="De vries R.P."/>
            <person name="Grigoriev I.V."/>
            <person name="Mortensen U.H."/>
            <person name="Andersen M.R."/>
            <person name="Baker S.E."/>
        </authorList>
    </citation>
    <scope>NUCLEOTIDE SEQUENCE [LARGE SCALE GENOMIC DNA]</scope>
    <source>
        <strain evidence="3 4">CBS 115571</strain>
    </source>
</reference>
<dbReference type="STRING" id="1450538.A0A2V5HJ95"/>
<keyword evidence="4" id="KW-1185">Reference proteome</keyword>
<feature type="compositionally biased region" description="Basic and acidic residues" evidence="1">
    <location>
        <begin position="25"/>
        <end position="34"/>
    </location>
</feature>
<feature type="compositionally biased region" description="Polar residues" evidence="1">
    <location>
        <begin position="174"/>
        <end position="187"/>
    </location>
</feature>
<accession>A0A2V5HJ95</accession>
<dbReference type="SUPFAM" id="SSF81383">
    <property type="entry name" value="F-box domain"/>
    <property type="match status" value="1"/>
</dbReference>
<dbReference type="Pfam" id="PF00646">
    <property type="entry name" value="F-box"/>
    <property type="match status" value="1"/>
</dbReference>
<feature type="region of interest" description="Disordered" evidence="1">
    <location>
        <begin position="494"/>
        <end position="515"/>
    </location>
</feature>
<feature type="compositionally biased region" description="Polar residues" evidence="1">
    <location>
        <begin position="389"/>
        <end position="401"/>
    </location>
</feature>
<feature type="region of interest" description="Disordered" evidence="1">
    <location>
        <begin position="836"/>
        <end position="881"/>
    </location>
</feature>
<evidence type="ECO:0000313" key="3">
    <source>
        <dbReference type="EMBL" id="PYI22652.1"/>
    </source>
</evidence>
<evidence type="ECO:0000256" key="1">
    <source>
        <dbReference type="SAM" id="MobiDB-lite"/>
    </source>
</evidence>
<dbReference type="AlphaFoldDB" id="A0A2V5HJ95"/>
<feature type="region of interest" description="Disordered" evidence="1">
    <location>
        <begin position="919"/>
        <end position="941"/>
    </location>
</feature>
<feature type="compositionally biased region" description="Basic and acidic residues" evidence="1">
    <location>
        <begin position="189"/>
        <end position="199"/>
    </location>
</feature>
<feature type="compositionally biased region" description="Low complexity" evidence="1">
    <location>
        <begin position="264"/>
        <end position="275"/>
    </location>
</feature>
<dbReference type="SMART" id="SM00256">
    <property type="entry name" value="FBOX"/>
    <property type="match status" value="1"/>
</dbReference>
<feature type="domain" description="F-box" evidence="2">
    <location>
        <begin position="519"/>
        <end position="560"/>
    </location>
</feature>
<feature type="compositionally biased region" description="Polar residues" evidence="1">
    <location>
        <begin position="429"/>
        <end position="443"/>
    </location>
</feature>
<feature type="region of interest" description="Disordered" evidence="1">
    <location>
        <begin position="1003"/>
        <end position="1042"/>
    </location>
</feature>
<protein>
    <recommendedName>
        <fullName evidence="2">F-box domain-containing protein</fullName>
    </recommendedName>
</protein>
<dbReference type="EMBL" id="KZ825109">
    <property type="protein sequence ID" value="PYI22652.1"/>
    <property type="molecule type" value="Genomic_DNA"/>
</dbReference>
<dbReference type="InterPro" id="IPR001810">
    <property type="entry name" value="F-box_dom"/>
</dbReference>
<feature type="region of interest" description="Disordered" evidence="1">
    <location>
        <begin position="25"/>
        <end position="64"/>
    </location>
</feature>
<evidence type="ECO:0000259" key="2">
    <source>
        <dbReference type="SMART" id="SM00256"/>
    </source>
</evidence>
<organism evidence="3 4">
    <name type="scientific">Aspergillus violaceofuscus (strain CBS 115571)</name>
    <dbReference type="NCBI Taxonomy" id="1450538"/>
    <lineage>
        <taxon>Eukaryota</taxon>
        <taxon>Fungi</taxon>
        <taxon>Dikarya</taxon>
        <taxon>Ascomycota</taxon>
        <taxon>Pezizomycotina</taxon>
        <taxon>Eurotiomycetes</taxon>
        <taxon>Eurotiomycetidae</taxon>
        <taxon>Eurotiales</taxon>
        <taxon>Aspergillaceae</taxon>
        <taxon>Aspergillus</taxon>
    </lineage>
</organism>
<feature type="compositionally biased region" description="Polar residues" evidence="1">
    <location>
        <begin position="853"/>
        <end position="868"/>
    </location>
</feature>